<dbReference type="InterPro" id="IPR001328">
    <property type="entry name" value="Pept_tRNA_hydro"/>
</dbReference>
<keyword evidence="4 7" id="KW-0694">RNA-binding</keyword>
<dbReference type="GO" id="GO:0072344">
    <property type="term" value="P:rescue of stalled ribosome"/>
    <property type="evidence" value="ECO:0007669"/>
    <property type="project" value="UniProtKB-UniRule"/>
</dbReference>
<gene>
    <name evidence="7" type="primary">pth</name>
    <name evidence="9" type="ORF">BAZSYMA_ACONTIG00098_5</name>
    <name evidence="8" type="ORF">BAZSYMB_SCAFFOLD00046_6</name>
</gene>
<reference evidence="8" key="1">
    <citation type="submission" date="2016-06" db="EMBL/GenBank/DDBJ databases">
        <authorList>
            <person name="Olsen C.W."/>
            <person name="Carey S."/>
            <person name="Hinshaw L."/>
            <person name="Karasin A.I."/>
        </authorList>
    </citation>
    <scope>NUCLEOTIDE SEQUENCE [LARGE SCALE GENOMIC DNA]</scope>
    <source>
        <strain evidence="9">BazSymA</strain>
        <strain evidence="8">BazSymB</strain>
    </source>
</reference>
<dbReference type="InterPro" id="IPR018171">
    <property type="entry name" value="Pept_tRNA_hydro_CS"/>
</dbReference>
<dbReference type="AlphaFoldDB" id="A0A1H6LAN5"/>
<comment type="function">
    <text evidence="7">Hydrolyzes ribosome-free peptidyl-tRNAs (with 1 or more amino acids incorporated), which drop off the ribosome during protein synthesis, or as a result of ribosome stalling.</text>
</comment>
<dbReference type="GO" id="GO:0006515">
    <property type="term" value="P:protein quality control for misfolded or incompletely synthesized proteins"/>
    <property type="evidence" value="ECO:0007669"/>
    <property type="project" value="UniProtKB-UniRule"/>
</dbReference>
<dbReference type="STRING" id="235205.BAZSYMB_SCAFFOLD00046_6"/>
<dbReference type="PANTHER" id="PTHR17224">
    <property type="entry name" value="PEPTIDYL-TRNA HYDROLASE"/>
    <property type="match status" value="1"/>
</dbReference>
<organism evidence="8 10">
    <name type="scientific">Bathymodiolus azoricus thioautotrophic gill symbiont</name>
    <dbReference type="NCBI Taxonomy" id="235205"/>
    <lineage>
        <taxon>Bacteria</taxon>
        <taxon>Pseudomonadati</taxon>
        <taxon>Pseudomonadota</taxon>
        <taxon>Gammaproteobacteria</taxon>
        <taxon>sulfur-oxidizing symbionts</taxon>
    </lineage>
</organism>
<evidence type="ECO:0000256" key="3">
    <source>
        <dbReference type="ARBA" id="ARBA00022801"/>
    </source>
</evidence>
<evidence type="ECO:0000313" key="9">
    <source>
        <dbReference type="EMBL" id="SEH85351.1"/>
    </source>
</evidence>
<feature type="binding site" evidence="7">
    <location>
        <position position="69"/>
    </location>
    <ligand>
        <name>tRNA</name>
        <dbReference type="ChEBI" id="CHEBI:17843"/>
    </ligand>
</feature>
<protein>
    <recommendedName>
        <fullName evidence="6 7">Peptidyl-tRNA hydrolase</fullName>
        <shortName evidence="7">Pth</shortName>
        <ecNumber evidence="1 7">3.1.1.29</ecNumber>
    </recommendedName>
</protein>
<dbReference type="PROSITE" id="PS01196">
    <property type="entry name" value="PEPT_TRNA_HYDROL_2"/>
    <property type="match status" value="1"/>
</dbReference>
<evidence type="ECO:0000256" key="1">
    <source>
        <dbReference type="ARBA" id="ARBA00013260"/>
    </source>
</evidence>
<keyword evidence="3 7" id="KW-0378">Hydrolase</keyword>
<dbReference type="CDD" id="cd00462">
    <property type="entry name" value="PTH"/>
    <property type="match status" value="1"/>
</dbReference>
<feature type="binding site" evidence="7">
    <location>
        <position position="16"/>
    </location>
    <ligand>
        <name>tRNA</name>
        <dbReference type="ChEBI" id="CHEBI:17843"/>
    </ligand>
</feature>
<dbReference type="GO" id="GO:0000049">
    <property type="term" value="F:tRNA binding"/>
    <property type="evidence" value="ECO:0007669"/>
    <property type="project" value="UniProtKB-UniRule"/>
</dbReference>
<evidence type="ECO:0000256" key="6">
    <source>
        <dbReference type="ARBA" id="ARBA00050038"/>
    </source>
</evidence>
<comment type="subcellular location">
    <subcellularLocation>
        <location evidence="7">Cytoplasm</location>
    </subcellularLocation>
</comment>
<dbReference type="GO" id="GO:0004045">
    <property type="term" value="F:peptidyl-tRNA hydrolase activity"/>
    <property type="evidence" value="ECO:0007669"/>
    <property type="project" value="UniProtKB-UniRule"/>
</dbReference>
<dbReference type="HAMAP" id="MF_00083">
    <property type="entry name" value="Pept_tRNA_hydro_bact"/>
    <property type="match status" value="1"/>
</dbReference>
<comment type="catalytic activity">
    <reaction evidence="7">
        <text>an N-acyl-L-alpha-aminoacyl-tRNA + H2O = an N-acyl-L-amino acid + a tRNA + H(+)</text>
        <dbReference type="Rhea" id="RHEA:54448"/>
        <dbReference type="Rhea" id="RHEA-COMP:10123"/>
        <dbReference type="Rhea" id="RHEA-COMP:13883"/>
        <dbReference type="ChEBI" id="CHEBI:15377"/>
        <dbReference type="ChEBI" id="CHEBI:15378"/>
        <dbReference type="ChEBI" id="CHEBI:59874"/>
        <dbReference type="ChEBI" id="CHEBI:78442"/>
        <dbReference type="ChEBI" id="CHEBI:138191"/>
        <dbReference type="EC" id="3.1.1.29"/>
    </reaction>
</comment>
<dbReference type="InterPro" id="IPR036416">
    <property type="entry name" value="Pept_tRNA_hydro_sf"/>
</dbReference>
<evidence type="ECO:0000256" key="7">
    <source>
        <dbReference type="HAMAP-Rule" id="MF_00083"/>
    </source>
</evidence>
<comment type="similarity">
    <text evidence="5 7">Belongs to the PTH family.</text>
</comment>
<feature type="site" description="Discriminates between blocked and unblocked aminoacyl-tRNA" evidence="7">
    <location>
        <position position="11"/>
    </location>
</feature>
<feature type="binding site" evidence="7">
    <location>
        <position position="115"/>
    </location>
    <ligand>
        <name>tRNA</name>
        <dbReference type="ChEBI" id="CHEBI:17843"/>
    </ligand>
</feature>
<sequence>MTIKLIVGLGNPGKDYQTHRHNVGFWFCDALARLYTGAFKKESKFFGEVAQVNIAGVSVRLLKPNTYMNASGKSIQSIVNFYQIDAKEILIVHDELDIDPGTVKIKFSGGHGGHNGLRDTIKALGNKDFYRLRIGIGHPGDKSKVADFVLHAPNKSEIRVIEDVLSDSLNVIEQVVKDKVELAMQTLHTE</sequence>
<feature type="active site" description="Proton acceptor" evidence="7">
    <location>
        <position position="21"/>
    </location>
</feature>
<name>A0A1H6LAN5_9GAMM</name>
<evidence type="ECO:0000313" key="8">
    <source>
        <dbReference type="EMBL" id="SEH81631.1"/>
    </source>
</evidence>
<accession>A0A1H6LAN5</accession>
<dbReference type="Gene3D" id="3.40.50.1470">
    <property type="entry name" value="Peptidyl-tRNA hydrolase"/>
    <property type="match status" value="1"/>
</dbReference>
<evidence type="ECO:0000256" key="5">
    <source>
        <dbReference type="ARBA" id="ARBA00038063"/>
    </source>
</evidence>
<feature type="site" description="Stabilizes the basic form of H active site to accept a proton" evidence="7">
    <location>
        <position position="94"/>
    </location>
</feature>
<reference evidence="10 11" key="2">
    <citation type="submission" date="2016-06" db="EMBL/GenBank/DDBJ databases">
        <authorList>
            <person name="Petersen J."/>
            <person name="Sayavedra L."/>
        </authorList>
    </citation>
    <scope>NUCLEOTIDE SEQUENCE [LARGE SCALE GENOMIC DNA]</scope>
    <source>
        <strain evidence="11">BazSymA</strain>
        <strain evidence="10">BazSymB</strain>
    </source>
</reference>
<feature type="binding site" evidence="7">
    <location>
        <position position="67"/>
    </location>
    <ligand>
        <name>tRNA</name>
        <dbReference type="ChEBI" id="CHEBI:17843"/>
    </ligand>
</feature>
<evidence type="ECO:0000313" key="10">
    <source>
        <dbReference type="Proteomes" id="UP000198559"/>
    </source>
</evidence>
<proteinExistence type="inferred from homology"/>
<dbReference type="NCBIfam" id="TIGR00447">
    <property type="entry name" value="pth"/>
    <property type="match status" value="1"/>
</dbReference>
<dbReference type="GO" id="GO:0005737">
    <property type="term" value="C:cytoplasm"/>
    <property type="evidence" value="ECO:0007669"/>
    <property type="project" value="UniProtKB-SubCell"/>
</dbReference>
<keyword evidence="7" id="KW-0963">Cytoplasm</keyword>
<dbReference type="EMBL" id="CDSC02000264">
    <property type="protein sequence ID" value="SEH85351.1"/>
    <property type="molecule type" value="Genomic_DNA"/>
</dbReference>
<comment type="subunit">
    <text evidence="7">Monomer.</text>
</comment>
<dbReference type="RefSeq" id="WP_090716318.1">
    <property type="nucleotide sequence ID" value="NZ_CAESAP020000218.1"/>
</dbReference>
<dbReference type="EMBL" id="CVUD02000161">
    <property type="protein sequence ID" value="SEH81631.1"/>
    <property type="molecule type" value="Genomic_DNA"/>
</dbReference>
<comment type="function">
    <text evidence="7">Catalyzes the release of premature peptidyl moieties from peptidyl-tRNA molecules trapped in stalled 50S ribosomal subunits, and thus maintains levels of free tRNAs and 50S ribosomes.</text>
</comment>
<evidence type="ECO:0000313" key="11">
    <source>
        <dbReference type="Proteomes" id="UP000198988"/>
    </source>
</evidence>
<dbReference type="Proteomes" id="UP000198988">
    <property type="component" value="Unassembled WGS sequence"/>
</dbReference>
<evidence type="ECO:0000256" key="2">
    <source>
        <dbReference type="ARBA" id="ARBA00022555"/>
    </source>
</evidence>
<keyword evidence="2 7" id="KW-0820">tRNA-binding</keyword>
<dbReference type="SUPFAM" id="SSF53178">
    <property type="entry name" value="Peptidyl-tRNA hydrolase-like"/>
    <property type="match status" value="1"/>
</dbReference>
<dbReference type="Pfam" id="PF01195">
    <property type="entry name" value="Pept_tRNA_hydro"/>
    <property type="match status" value="1"/>
</dbReference>
<dbReference type="PANTHER" id="PTHR17224:SF1">
    <property type="entry name" value="PEPTIDYL-TRNA HYDROLASE"/>
    <property type="match status" value="1"/>
</dbReference>
<dbReference type="EC" id="3.1.1.29" evidence="1 7"/>
<dbReference type="OrthoDB" id="9800507at2"/>
<evidence type="ECO:0000256" key="4">
    <source>
        <dbReference type="ARBA" id="ARBA00022884"/>
    </source>
</evidence>
<dbReference type="FunFam" id="3.40.50.1470:FF:000001">
    <property type="entry name" value="Peptidyl-tRNA hydrolase"/>
    <property type="match status" value="1"/>
</dbReference>
<dbReference type="Proteomes" id="UP000198559">
    <property type="component" value="Unassembled WGS sequence"/>
</dbReference>